<dbReference type="AlphaFoldDB" id="A0A284RG68"/>
<dbReference type="InterPro" id="IPR015889">
    <property type="entry name" value="Intradiol_dOase_core"/>
</dbReference>
<evidence type="ECO:0000259" key="2">
    <source>
        <dbReference type="Pfam" id="PF00775"/>
    </source>
</evidence>
<dbReference type="OrthoDB" id="121380at2759"/>
<dbReference type="EMBL" id="FUEG01000008">
    <property type="protein sequence ID" value="SJL07753.1"/>
    <property type="molecule type" value="Genomic_DNA"/>
</dbReference>
<keyword evidence="3" id="KW-0560">Oxidoreductase</keyword>
<dbReference type="Pfam" id="PF00775">
    <property type="entry name" value="Dioxygenase_C"/>
    <property type="match status" value="1"/>
</dbReference>
<feature type="region of interest" description="Disordered" evidence="1">
    <location>
        <begin position="391"/>
        <end position="565"/>
    </location>
</feature>
<evidence type="ECO:0000256" key="1">
    <source>
        <dbReference type="SAM" id="MobiDB-lite"/>
    </source>
</evidence>
<feature type="compositionally biased region" description="Low complexity" evidence="1">
    <location>
        <begin position="429"/>
        <end position="482"/>
    </location>
</feature>
<feature type="compositionally biased region" description="Low complexity" evidence="1">
    <location>
        <begin position="500"/>
        <end position="509"/>
    </location>
</feature>
<feature type="compositionally biased region" description="Gly residues" evidence="1">
    <location>
        <begin position="510"/>
        <end position="530"/>
    </location>
</feature>
<accession>A0A284RG68</accession>
<feature type="compositionally biased region" description="Gly residues" evidence="1">
    <location>
        <begin position="399"/>
        <end position="409"/>
    </location>
</feature>
<gene>
    <name evidence="3" type="ORF">ARMOST_11103</name>
</gene>
<dbReference type="Gene3D" id="2.60.130.10">
    <property type="entry name" value="Aromatic compound dioxygenase"/>
    <property type="match status" value="1"/>
</dbReference>
<dbReference type="CDD" id="cd03457">
    <property type="entry name" value="intradiol_dioxygenase_like"/>
    <property type="match status" value="1"/>
</dbReference>
<sequence length="565" mass="58834">MPRVMEDGARHRERTFLAAHTGNDKYKGWLVSAENSIALGYFCLDLRDMVNFASLVSFVLLAAAATVAHPVTPLSKGEVTRRAEFQRAARRSLSNCQDILRRRGHLERSAARRRALADDLRRKRGLPTDNLYKRLSLDEVLETSHLSNETGLTVDTNPFEGNASCVLNPETTEGPYYVDGEYVRSDITEDQEGVYTYVDVELIDVSTCEPISNVYIDFWHCNATGVYAGVVASGNGDSSDETNLDKTFLRGIQPTNDEGYAQFETIFPGHYTSRATHIHVVAHSDGTVLDNSTLKTDTVRHVGQLFFDQDLISVVEATSPYTSNTQVLTTNDEDQILTQTVEDETNGVDPVLEYVYLGADVSDGLLAWGSVGIDLTASYSISAASTLTEDGGVANENTLGGGGGMGGAPNGTDIPSGAVPSGTGELPGSSVAPSSTASSSFESSFSSSSSIAPVTPSSSSLAPVAPTSSSSALPVAAPSSTAQGGATPTQVSGGSGSAGSPGQSGNSGNNQGGNHGGQSGGNQNGHGGQSGNSQHGQSGSHQLNGQAGSNHNGPQGGNSGSSGHY</sequence>
<evidence type="ECO:0000313" key="3">
    <source>
        <dbReference type="EMBL" id="SJL07753.1"/>
    </source>
</evidence>
<keyword evidence="3" id="KW-0223">Dioxygenase</keyword>
<reference evidence="4" key="1">
    <citation type="journal article" date="2017" name="Nat. Ecol. Evol.">
        <title>Genome expansion and lineage-specific genetic innovations in the forest pathogenic fungi Armillaria.</title>
        <authorList>
            <person name="Sipos G."/>
            <person name="Prasanna A.N."/>
            <person name="Walter M.C."/>
            <person name="O'Connor E."/>
            <person name="Balint B."/>
            <person name="Krizsan K."/>
            <person name="Kiss B."/>
            <person name="Hess J."/>
            <person name="Varga T."/>
            <person name="Slot J."/>
            <person name="Riley R."/>
            <person name="Boka B."/>
            <person name="Rigling D."/>
            <person name="Barry K."/>
            <person name="Lee J."/>
            <person name="Mihaltcheva S."/>
            <person name="LaButti K."/>
            <person name="Lipzen A."/>
            <person name="Waldron R."/>
            <person name="Moloney N.M."/>
            <person name="Sperisen C."/>
            <person name="Kredics L."/>
            <person name="Vagvoelgyi C."/>
            <person name="Patrignani A."/>
            <person name="Fitzpatrick D."/>
            <person name="Nagy I."/>
            <person name="Doyle S."/>
            <person name="Anderson J.B."/>
            <person name="Grigoriev I.V."/>
            <person name="Gueldener U."/>
            <person name="Muensterkoetter M."/>
            <person name="Nagy L.G."/>
        </authorList>
    </citation>
    <scope>NUCLEOTIDE SEQUENCE [LARGE SCALE GENOMIC DNA]</scope>
    <source>
        <strain evidence="4">C18/9</strain>
    </source>
</reference>
<dbReference type="SUPFAM" id="SSF49482">
    <property type="entry name" value="Aromatic compound dioxygenase"/>
    <property type="match status" value="1"/>
</dbReference>
<organism evidence="3 4">
    <name type="scientific">Armillaria ostoyae</name>
    <name type="common">Armillaria root rot fungus</name>
    <dbReference type="NCBI Taxonomy" id="47428"/>
    <lineage>
        <taxon>Eukaryota</taxon>
        <taxon>Fungi</taxon>
        <taxon>Dikarya</taxon>
        <taxon>Basidiomycota</taxon>
        <taxon>Agaricomycotina</taxon>
        <taxon>Agaricomycetes</taxon>
        <taxon>Agaricomycetidae</taxon>
        <taxon>Agaricales</taxon>
        <taxon>Marasmiineae</taxon>
        <taxon>Physalacriaceae</taxon>
        <taxon>Armillaria</taxon>
    </lineage>
</organism>
<evidence type="ECO:0000313" key="4">
    <source>
        <dbReference type="Proteomes" id="UP000219338"/>
    </source>
</evidence>
<dbReference type="Proteomes" id="UP000219338">
    <property type="component" value="Unassembled WGS sequence"/>
</dbReference>
<dbReference type="STRING" id="47428.A0A284RG68"/>
<dbReference type="InterPro" id="IPR000627">
    <property type="entry name" value="Intradiol_dOase_C"/>
</dbReference>
<feature type="compositionally biased region" description="Gly residues" evidence="1">
    <location>
        <begin position="554"/>
        <end position="565"/>
    </location>
</feature>
<dbReference type="OMA" id="TCEPISN"/>
<name>A0A284RG68_ARMOS</name>
<keyword evidence="4" id="KW-1185">Reference proteome</keyword>
<dbReference type="PANTHER" id="PTHR34315">
    <property type="match status" value="1"/>
</dbReference>
<feature type="domain" description="Intradiol ring-cleavage dioxygenases" evidence="2">
    <location>
        <begin position="174"/>
        <end position="275"/>
    </location>
</feature>
<feature type="compositionally biased region" description="Low complexity" evidence="1">
    <location>
        <begin position="531"/>
        <end position="553"/>
    </location>
</feature>
<proteinExistence type="predicted"/>
<dbReference type="PANTHER" id="PTHR34315:SF1">
    <property type="entry name" value="INTRADIOL RING-CLEAVAGE DIOXYGENASES DOMAIN-CONTAINING PROTEIN-RELATED"/>
    <property type="match status" value="1"/>
</dbReference>
<protein>
    <submittedName>
        <fullName evidence="3">Related to protocatechuate 3,4-dioxygenase beta subunit</fullName>
    </submittedName>
</protein>
<dbReference type="GO" id="GO:0016702">
    <property type="term" value="F:oxidoreductase activity, acting on single donors with incorporation of molecular oxygen, incorporation of two atoms of oxygen"/>
    <property type="evidence" value="ECO:0007669"/>
    <property type="project" value="InterPro"/>
</dbReference>
<dbReference type="GO" id="GO:0008199">
    <property type="term" value="F:ferric iron binding"/>
    <property type="evidence" value="ECO:0007669"/>
    <property type="project" value="InterPro"/>
</dbReference>